<sequence length="708" mass="78528">MAPSITQVDSTIQGAIKSVTIYRTGEAEVVRSYELSLQEGDNEVRVSGLSSHIDAQSVRVSGLGSRNRLADVTYTTKRDGATKASRELLALLLKKQTLEAEKSIKQQATDVYLAYAKSLTSEHVPSERVVPFMNTLIQERQNITGAISSLDEQLREVAEAIAEQTAKKQPGAAAGHVTLRVHVETALRSRDQLSTAQPLDSAEPDEQWKKSVRDDIDAQFAPDIALLMEDKANQIANSTDPQLTEQQYEEHLMRYVSLANQRYEERLEAERDRRKNLHQQEEKKITSFTLSYNVSNASWKPLYDLHAKSQETEAKTPVTLSYRASINQKTGEAWVNAPLVLSTASGATHSARIPHLPTYHLRPRAVAGSQRPLFGNPPQSQFQSFVMAQQTSAVPPPPVQAFEVQKPVALFGSQSNQAPPIQADGSSSNIQSSAPLFGQTASTPAQEYFLEEDENTPLDDDMDSHTTKLQTTPVSVSYAVSHPVDIPSDGADHTVTISTLDLEADISRICIPRVDAITYLQCKILNKSDYQLVTGPVNVFLEDSFVARTSIKDIMPNESFECTLGADRGLRVTYERLPSKLPFNSQPSIFGERKFITKHVVRSYVTNNHPFPINNLIIRDTLPLAMHDVKIVLRKPKGLADAKAGEKVKVADNVNVEWSRKVQGSQDPVLGKYEWLVRLEGDSSCTLEAEWEIQSVSNSVWEEIADKN</sequence>
<protein>
    <submittedName>
        <fullName evidence="1">Uncharacterized protein</fullName>
    </submittedName>
</protein>
<evidence type="ECO:0000313" key="1">
    <source>
        <dbReference type="EMBL" id="KAI0091278.1"/>
    </source>
</evidence>
<accession>A0ACB8UAD0</accession>
<organism evidence="1 2">
    <name type="scientific">Irpex rosettiformis</name>
    <dbReference type="NCBI Taxonomy" id="378272"/>
    <lineage>
        <taxon>Eukaryota</taxon>
        <taxon>Fungi</taxon>
        <taxon>Dikarya</taxon>
        <taxon>Basidiomycota</taxon>
        <taxon>Agaricomycotina</taxon>
        <taxon>Agaricomycetes</taxon>
        <taxon>Polyporales</taxon>
        <taxon>Irpicaceae</taxon>
        <taxon>Irpex</taxon>
    </lineage>
</organism>
<gene>
    <name evidence="1" type="ORF">BDY19DRAFT_904726</name>
</gene>
<comment type="caution">
    <text evidence="1">The sequence shown here is derived from an EMBL/GenBank/DDBJ whole genome shotgun (WGS) entry which is preliminary data.</text>
</comment>
<proteinExistence type="predicted"/>
<dbReference type="Proteomes" id="UP001055072">
    <property type="component" value="Unassembled WGS sequence"/>
</dbReference>
<reference evidence="1" key="1">
    <citation type="journal article" date="2021" name="Environ. Microbiol.">
        <title>Gene family expansions and transcriptome signatures uncover fungal adaptations to wood decay.</title>
        <authorList>
            <person name="Hage H."/>
            <person name="Miyauchi S."/>
            <person name="Viragh M."/>
            <person name="Drula E."/>
            <person name="Min B."/>
            <person name="Chaduli D."/>
            <person name="Navarro D."/>
            <person name="Favel A."/>
            <person name="Norest M."/>
            <person name="Lesage-Meessen L."/>
            <person name="Balint B."/>
            <person name="Merenyi Z."/>
            <person name="de Eugenio L."/>
            <person name="Morin E."/>
            <person name="Martinez A.T."/>
            <person name="Baldrian P."/>
            <person name="Stursova M."/>
            <person name="Martinez M.J."/>
            <person name="Novotny C."/>
            <person name="Magnuson J.K."/>
            <person name="Spatafora J.W."/>
            <person name="Maurice S."/>
            <person name="Pangilinan J."/>
            <person name="Andreopoulos W."/>
            <person name="LaButti K."/>
            <person name="Hundley H."/>
            <person name="Na H."/>
            <person name="Kuo A."/>
            <person name="Barry K."/>
            <person name="Lipzen A."/>
            <person name="Henrissat B."/>
            <person name="Riley R."/>
            <person name="Ahrendt S."/>
            <person name="Nagy L.G."/>
            <person name="Grigoriev I.V."/>
            <person name="Martin F."/>
            <person name="Rosso M.N."/>
        </authorList>
    </citation>
    <scope>NUCLEOTIDE SEQUENCE</scope>
    <source>
        <strain evidence="1">CBS 384.51</strain>
    </source>
</reference>
<evidence type="ECO:0000313" key="2">
    <source>
        <dbReference type="Proteomes" id="UP001055072"/>
    </source>
</evidence>
<keyword evidence="2" id="KW-1185">Reference proteome</keyword>
<name>A0ACB8UAD0_9APHY</name>
<dbReference type="EMBL" id="MU274906">
    <property type="protein sequence ID" value="KAI0091278.1"/>
    <property type="molecule type" value="Genomic_DNA"/>
</dbReference>